<dbReference type="SMART" id="SM00845">
    <property type="entry name" value="GatB_Yqey"/>
    <property type="match status" value="1"/>
</dbReference>
<dbReference type="FunCoup" id="D9Q327">
    <property type="interactions" value="23"/>
</dbReference>
<dbReference type="InterPro" id="IPR042114">
    <property type="entry name" value="GatB_C_1"/>
</dbReference>
<evidence type="ECO:0000256" key="5">
    <source>
        <dbReference type="ARBA" id="ARBA00047913"/>
    </source>
</evidence>
<name>D9Q327_ACIS3</name>
<dbReference type="InterPro" id="IPR006075">
    <property type="entry name" value="Asn/Gln-tRNA_Trfase_suB/E_cat"/>
</dbReference>
<keyword evidence="10" id="KW-1185">Reference proteome</keyword>
<dbReference type="KEGG" id="asc:ASAC_1310"/>
<protein>
    <recommendedName>
        <fullName evidence="6">Glutamyl-tRNA(Gln) amidotransferase subunit E</fullName>
        <shortName evidence="6">Glu-ADT subunit E</shortName>
        <ecNumber evidence="6">6.3.5.-</ecNumber>
    </recommendedName>
</protein>
<comment type="catalytic activity">
    <reaction evidence="5 6">
        <text>L-glutamyl-tRNA(Gln) + L-glutamine + ATP + H2O = L-glutaminyl-tRNA(Gln) + L-glutamate + ADP + phosphate + H(+)</text>
        <dbReference type="Rhea" id="RHEA:17521"/>
        <dbReference type="Rhea" id="RHEA-COMP:9681"/>
        <dbReference type="Rhea" id="RHEA-COMP:9684"/>
        <dbReference type="ChEBI" id="CHEBI:15377"/>
        <dbReference type="ChEBI" id="CHEBI:15378"/>
        <dbReference type="ChEBI" id="CHEBI:29985"/>
        <dbReference type="ChEBI" id="CHEBI:30616"/>
        <dbReference type="ChEBI" id="CHEBI:43474"/>
        <dbReference type="ChEBI" id="CHEBI:58359"/>
        <dbReference type="ChEBI" id="CHEBI:78520"/>
        <dbReference type="ChEBI" id="CHEBI:78521"/>
        <dbReference type="ChEBI" id="CHEBI:456216"/>
    </reaction>
</comment>
<dbReference type="NCBIfam" id="NF003107">
    <property type="entry name" value="PRK04028.1"/>
    <property type="match status" value="1"/>
</dbReference>
<dbReference type="NCBIfam" id="TIGR00134">
    <property type="entry name" value="gatE_arch"/>
    <property type="match status" value="1"/>
</dbReference>
<dbReference type="STRING" id="666510.ASAC_1310"/>
<dbReference type="Proteomes" id="UP000000346">
    <property type="component" value="Chromosome"/>
</dbReference>
<dbReference type="Pfam" id="PF02938">
    <property type="entry name" value="GAD"/>
    <property type="match status" value="1"/>
</dbReference>
<proteinExistence type="inferred from homology"/>
<keyword evidence="2 6" id="KW-0547">Nucleotide-binding</keyword>
<keyword evidence="3 6" id="KW-0067">ATP-binding</keyword>
<evidence type="ECO:0000259" key="8">
    <source>
        <dbReference type="SMART" id="SM00845"/>
    </source>
</evidence>
<comment type="subunit">
    <text evidence="6">Heterodimer of GatD and GatE.</text>
</comment>
<evidence type="ECO:0000256" key="7">
    <source>
        <dbReference type="SAM" id="MobiDB-lite"/>
    </source>
</evidence>
<evidence type="ECO:0000256" key="3">
    <source>
        <dbReference type="ARBA" id="ARBA00022840"/>
    </source>
</evidence>
<dbReference type="GO" id="GO:0006412">
    <property type="term" value="P:translation"/>
    <property type="evidence" value="ECO:0007669"/>
    <property type="project" value="UniProtKB-UniRule"/>
</dbReference>
<comment type="similarity">
    <text evidence="6">Belongs to the GatB/GatE family. GatE subfamily.</text>
</comment>
<dbReference type="GO" id="GO:0005737">
    <property type="term" value="C:cytoplasm"/>
    <property type="evidence" value="ECO:0007669"/>
    <property type="project" value="InterPro"/>
</dbReference>
<dbReference type="SUPFAM" id="SSF55931">
    <property type="entry name" value="Glutamine synthetase/guanido kinase"/>
    <property type="match status" value="1"/>
</dbReference>
<feature type="domain" description="Asn/Gln amidotransferase" evidence="8">
    <location>
        <begin position="491"/>
        <end position="635"/>
    </location>
</feature>
<dbReference type="GO" id="GO:0004812">
    <property type="term" value="F:aminoacyl-tRNA ligase activity"/>
    <property type="evidence" value="ECO:0007669"/>
    <property type="project" value="InterPro"/>
</dbReference>
<evidence type="ECO:0000256" key="1">
    <source>
        <dbReference type="ARBA" id="ARBA00022598"/>
    </source>
</evidence>
<dbReference type="EC" id="6.3.5.-" evidence="6"/>
<dbReference type="Gene3D" id="3.30.1360.30">
    <property type="entry name" value="GAD-like domain"/>
    <property type="match status" value="1"/>
</dbReference>
<dbReference type="Pfam" id="PF02934">
    <property type="entry name" value="GatB_N"/>
    <property type="match status" value="1"/>
</dbReference>
<gene>
    <name evidence="6" type="primary">gatE</name>
    <name evidence="9" type="ordered locus">ASAC_1310</name>
</gene>
<dbReference type="GO" id="GO:0070681">
    <property type="term" value="P:glutaminyl-tRNAGln biosynthesis via transamidation"/>
    <property type="evidence" value="ECO:0007669"/>
    <property type="project" value="TreeGrafter"/>
</dbReference>
<evidence type="ECO:0000256" key="6">
    <source>
        <dbReference type="HAMAP-Rule" id="MF_00588"/>
    </source>
</evidence>
<dbReference type="InParanoid" id="D9Q327"/>
<dbReference type="PANTHER" id="PTHR11659:SF2">
    <property type="entry name" value="GLUTAMYL-TRNA(GLN) AMIDOTRANSFERASE SUBUNIT E"/>
    <property type="match status" value="1"/>
</dbReference>
<organism evidence="9 10">
    <name type="scientific">Acidilobus saccharovorans (strain DSM 16705 / JCM 18335 / VKM B-2471 / 345-15)</name>
    <dbReference type="NCBI Taxonomy" id="666510"/>
    <lineage>
        <taxon>Archaea</taxon>
        <taxon>Thermoproteota</taxon>
        <taxon>Thermoprotei</taxon>
        <taxon>Acidilobales</taxon>
        <taxon>Acidilobaceae</taxon>
        <taxon>Acidilobus</taxon>
    </lineage>
</organism>
<dbReference type="InterPro" id="IPR017959">
    <property type="entry name" value="Asn/Gln-tRNA_amidoTrfase_suB/E"/>
</dbReference>
<dbReference type="GO" id="GO:0016740">
    <property type="term" value="F:transferase activity"/>
    <property type="evidence" value="ECO:0007669"/>
    <property type="project" value="UniProtKB-KW"/>
</dbReference>
<dbReference type="EMBL" id="CP001742">
    <property type="protein sequence ID" value="ADL19715.1"/>
    <property type="molecule type" value="Genomic_DNA"/>
</dbReference>
<comment type="function">
    <text evidence="6">Allows the formation of correctly charged Gln-tRNA(Gln) through the transamidation of misacylated Glu-tRNA(Gln) in organisms which lack glutaminyl-tRNA synthetase. The reaction takes place in the presence of glutamine and ATP through an activated gamma-phospho-Glu-tRNA(Gln). The GatDE system is specific for glutamate and does not act on aspartate.</text>
</comment>
<evidence type="ECO:0000313" key="9">
    <source>
        <dbReference type="EMBL" id="ADL19715.1"/>
    </source>
</evidence>
<sequence length="642" mass="70912">MTGNEELDYEALGLKVGLEIHQQLKTRTKLFCSCPAELTEENAPESFTRRLRPTRSETGDVDIAALFEYRKGRVYRYEAPRGHYCLVESDEEPPHPINRDAVAIAIAIAKALGSTIVDEVHVMRKIVIDGSNTSGFQRTAIVALGGKITVNGKDYGIQTIVVEEDAARKVGENGPETSYRLDRLGIPLIEISTAPDMHTPSEARDVALAIGMLLRMTGAVRRGLGTIRQDLNVSIAGGAKTEIKGVQTLELIDKIVKYEVMRQVNLLKIRDEMVRRGITKELIRMEPVDVTDVFRSTKSKVIAKAISEGGRVLAIKLPRMKGLLGTYVQPGRRFGTEIADYVRFWANVQGLFHSDELPNYGITQEEVNAVHKALGADPGVDAFAMVAEREDRALRALSVIVDRVRQALDGVPEETRAANEDGTTKYMRPRPGRERMYPETDIPPLRVTPDILAEAEKLVPEPPEAKVRRFVEKYGMSRELAEKVVSDPRLPIIEEMIYTYGSSVQPTLIASIFVTIMKGLRGKGVDVDSIDESRLESLIRLLADGKIAKEAIEPILTKMSEDPKITAEEAAKQLGLIGMSREEAEAVIDKIIAENMELIKQKGEASFSTLMGKAMGVLRGKVDGKTVSDILRSKLRQLASSS</sequence>
<dbReference type="InterPro" id="IPR003789">
    <property type="entry name" value="Asn/Gln_tRNA_amidoTrase-B-like"/>
</dbReference>
<reference evidence="9 10" key="1">
    <citation type="journal article" date="2010" name="Appl. Environ. Microbiol.">
        <title>The genome sequence of the crenarchaeon Acidilobus saccharovorans supports a new order, Acidilobales, and suggests an important ecological role in terrestrial acidic hot springs.</title>
        <authorList>
            <person name="Mardanov A.V."/>
            <person name="Svetlitchnyi V.A."/>
            <person name="Beletsky A.V."/>
            <person name="Prokofeva M.I."/>
            <person name="Bonch-Osmolovskaya E.A."/>
            <person name="Ravin N.V."/>
            <person name="Skryabin K.G."/>
        </authorList>
    </citation>
    <scope>NUCLEOTIDE SEQUENCE [LARGE SCALE GENOMIC DNA]</scope>
    <source>
        <strain evidence="10">DSM 16705 / JCM 18335 / VKM B-2471 / 345-15</strain>
    </source>
</reference>
<dbReference type="InterPro" id="IPR004115">
    <property type="entry name" value="GAD-like_sf"/>
</dbReference>
<dbReference type="Pfam" id="PF02637">
    <property type="entry name" value="GatB_Yqey"/>
    <property type="match status" value="1"/>
</dbReference>
<dbReference type="PROSITE" id="PS01234">
    <property type="entry name" value="GATB"/>
    <property type="match status" value="1"/>
</dbReference>
<dbReference type="InterPro" id="IPR004414">
    <property type="entry name" value="GatE"/>
</dbReference>
<evidence type="ECO:0000313" key="10">
    <source>
        <dbReference type="Proteomes" id="UP000000346"/>
    </source>
</evidence>
<dbReference type="InterPro" id="IPR017958">
    <property type="entry name" value="Gln-tRNA_amidoTrfase_suB_CS"/>
</dbReference>
<dbReference type="GeneID" id="9499566"/>
<dbReference type="eggNOG" id="arCOG01719">
    <property type="taxonomic scope" value="Archaea"/>
</dbReference>
<evidence type="ECO:0000256" key="4">
    <source>
        <dbReference type="ARBA" id="ARBA00022917"/>
    </source>
</evidence>
<dbReference type="Gene3D" id="1.10.150.380">
    <property type="entry name" value="GatB domain, N-terminal subdomain"/>
    <property type="match status" value="1"/>
</dbReference>
<dbReference type="AlphaFoldDB" id="D9Q327"/>
<dbReference type="GO" id="GO:0005524">
    <property type="term" value="F:ATP binding"/>
    <property type="evidence" value="ECO:0007669"/>
    <property type="project" value="UniProtKB-KW"/>
</dbReference>
<dbReference type="InterPro" id="IPR018027">
    <property type="entry name" value="Asn/Gln_amidotransferase"/>
</dbReference>
<keyword evidence="1 6" id="KW-0436">Ligase</keyword>
<dbReference type="InterPro" id="IPR029351">
    <property type="entry name" value="GAD_dom"/>
</dbReference>
<dbReference type="GO" id="GO:0050567">
    <property type="term" value="F:glutaminyl-tRNA synthase (glutamine-hydrolyzing) activity"/>
    <property type="evidence" value="ECO:0007669"/>
    <property type="project" value="UniProtKB-UniRule"/>
</dbReference>
<dbReference type="InterPro" id="IPR014746">
    <property type="entry name" value="Gln_synth/guanido_kin_cat_dom"/>
</dbReference>
<accession>D9Q327</accession>
<dbReference type="PANTHER" id="PTHR11659">
    <property type="entry name" value="GLUTAMYL-TRNA GLN AMIDOTRANSFERASE SUBUNIT B MITOCHONDRIAL AND PROKARYOTIC PET112-RELATED"/>
    <property type="match status" value="1"/>
</dbReference>
<evidence type="ECO:0000256" key="2">
    <source>
        <dbReference type="ARBA" id="ARBA00022741"/>
    </source>
</evidence>
<dbReference type="HAMAP" id="MF_00588">
    <property type="entry name" value="GatE"/>
    <property type="match status" value="1"/>
</dbReference>
<keyword evidence="9" id="KW-0808">Transferase</keyword>
<keyword evidence="4 6" id="KW-0648">Protein biosynthesis</keyword>
<dbReference type="SUPFAM" id="SSF55261">
    <property type="entry name" value="GAD domain-like"/>
    <property type="match status" value="1"/>
</dbReference>
<feature type="region of interest" description="Disordered" evidence="7">
    <location>
        <begin position="416"/>
        <end position="441"/>
    </location>
</feature>
<dbReference type="RefSeq" id="WP_013267227.1">
    <property type="nucleotide sequence ID" value="NC_014374.1"/>
</dbReference>
<dbReference type="HOGENOM" id="CLU_030702_0_0_2"/>
<dbReference type="InterPro" id="IPR023168">
    <property type="entry name" value="GatB_Yqey_C_2"/>
</dbReference>
<dbReference type="SUPFAM" id="SSF89095">
    <property type="entry name" value="GatB/YqeY motif"/>
    <property type="match status" value="2"/>
</dbReference>
<dbReference type="Gene3D" id="1.10.10.410">
    <property type="match status" value="1"/>
</dbReference>
<dbReference type="OrthoDB" id="7316at2157"/>